<dbReference type="FunCoup" id="G8JU61">
    <property type="interactions" value="31"/>
</dbReference>
<dbReference type="STRING" id="931890.G8JU61"/>
<evidence type="ECO:0000313" key="6">
    <source>
        <dbReference type="Proteomes" id="UP000006790"/>
    </source>
</evidence>
<dbReference type="Proteomes" id="UP000006790">
    <property type="component" value="Chromosome 4"/>
</dbReference>
<dbReference type="GO" id="GO:1990627">
    <property type="term" value="P:mitochondrial inner membrane fusion"/>
    <property type="evidence" value="ECO:0007669"/>
    <property type="project" value="EnsemblFungi"/>
</dbReference>
<dbReference type="OMA" id="ELWRGWR"/>
<keyword evidence="3" id="KW-1133">Transmembrane helix</keyword>
<comment type="subcellular location">
    <subcellularLocation>
        <location evidence="1">Membrane</location>
    </subcellularLocation>
</comment>
<gene>
    <name evidence="5" type="ordered locus">Ecym_4527</name>
</gene>
<accession>G8JU61</accession>
<evidence type="ECO:0000256" key="4">
    <source>
        <dbReference type="ARBA" id="ARBA00023136"/>
    </source>
</evidence>
<organism evidence="5 6">
    <name type="scientific">Eremothecium cymbalariae (strain CBS 270.75 / DBVPG 7215 / KCTC 17166 / NRRL Y-17582)</name>
    <name type="common">Yeast</name>
    <dbReference type="NCBI Taxonomy" id="931890"/>
    <lineage>
        <taxon>Eukaryota</taxon>
        <taxon>Fungi</taxon>
        <taxon>Dikarya</taxon>
        <taxon>Ascomycota</taxon>
        <taxon>Saccharomycotina</taxon>
        <taxon>Saccharomycetes</taxon>
        <taxon>Saccharomycetales</taxon>
        <taxon>Saccharomycetaceae</taxon>
        <taxon>Eremothecium</taxon>
    </lineage>
</organism>
<dbReference type="GO" id="GO:1990626">
    <property type="term" value="P:mitochondrial outer membrane fusion"/>
    <property type="evidence" value="ECO:0007669"/>
    <property type="project" value="EnsemblFungi"/>
</dbReference>
<keyword evidence="6" id="KW-1185">Reference proteome</keyword>
<evidence type="ECO:0000256" key="3">
    <source>
        <dbReference type="ARBA" id="ARBA00022989"/>
    </source>
</evidence>
<dbReference type="RefSeq" id="XP_003646381.1">
    <property type="nucleotide sequence ID" value="XM_003646333.1"/>
</dbReference>
<dbReference type="Gene3D" id="1.50.40.10">
    <property type="entry name" value="Mitochondrial carrier domain"/>
    <property type="match status" value="1"/>
</dbReference>
<name>G8JU61_ERECY</name>
<evidence type="ECO:0000256" key="2">
    <source>
        <dbReference type="ARBA" id="ARBA00022692"/>
    </source>
</evidence>
<sequence>MDDLNGSSQLRPYYDAGSFNAGYSAVFKPDYGVVDPNGFNIASKLNVVTQQGLKKYGKRIGGDRKMLSELTTGIKARFGGIGSEYGDGNVNEKVIKSLGSLEWADICNYRIWRSVFNRLLQEFLKKYFQHLIQLPFDTARLLLQVGKFDAAGMSSNKRAGHRIDGSSNDLDSGDEDIDYFPTVGVHNDNGRWGSRTEPSEIVASSSQQIAPSSLHTMEILNSIMDKEGTKGVWRANNTVFIYNFLSESLDAWFTGLLSPFLHVPDPYFIDIIHSPDIQKSVILTLAAGVFTGLVLLPLDLIKTRLTIGQIGNGQERSLRCLVRKWSWRDYFKSLPGEMVVLNMTNSLVGRAFKELTSILLYQKYNIDRFSSRIIYHTLDFISNCIQLFFKLPVEALLRRCQVKYLLDEDTPFHISPQDLIIKPRSYRNIFVTFRNYDTIAELWRGWRIGLMGVICGHGLRLIELQNVVTEEEEKF</sequence>
<evidence type="ECO:0000256" key="1">
    <source>
        <dbReference type="ARBA" id="ARBA00004370"/>
    </source>
</evidence>
<keyword evidence="2" id="KW-0812">Transmembrane</keyword>
<dbReference type="KEGG" id="erc:Ecym_4527"/>
<protein>
    <recommendedName>
        <fullName evidence="7">Mitochondrial fusion and transport protein UGO1</fullName>
    </recommendedName>
</protein>
<dbReference type="GeneID" id="11470133"/>
<dbReference type="AlphaFoldDB" id="G8JU61"/>
<evidence type="ECO:0000313" key="5">
    <source>
        <dbReference type="EMBL" id="AET39564.1"/>
    </source>
</evidence>
<evidence type="ECO:0008006" key="7">
    <source>
        <dbReference type="Google" id="ProtNLM"/>
    </source>
</evidence>
<dbReference type="OrthoDB" id="77989at2759"/>
<dbReference type="GO" id="GO:0005741">
    <property type="term" value="C:mitochondrial outer membrane"/>
    <property type="evidence" value="ECO:0007669"/>
    <property type="project" value="EnsemblFungi"/>
</dbReference>
<proteinExistence type="predicted"/>
<keyword evidence="4" id="KW-0472">Membrane</keyword>
<dbReference type="eggNOG" id="ENOG502RQI2">
    <property type="taxonomic scope" value="Eukaryota"/>
</dbReference>
<dbReference type="EMBL" id="CP002500">
    <property type="protein sequence ID" value="AET39564.1"/>
    <property type="molecule type" value="Genomic_DNA"/>
</dbReference>
<dbReference type="SUPFAM" id="SSF103506">
    <property type="entry name" value="Mitochondrial carrier"/>
    <property type="match status" value="1"/>
</dbReference>
<dbReference type="HOGENOM" id="CLU_029376_0_0_1"/>
<reference evidence="6" key="1">
    <citation type="journal article" date="2012" name="G3 (Bethesda)">
        <title>Pichia sorbitophila, an interspecies yeast hybrid reveals early steps of genome resolution following polyploidization.</title>
        <authorList>
            <person name="Leh Louis V."/>
            <person name="Despons L."/>
            <person name="Friedrich A."/>
            <person name="Martin T."/>
            <person name="Durrens P."/>
            <person name="Casaregola S."/>
            <person name="Neuveglise C."/>
            <person name="Fairhead C."/>
            <person name="Marck C."/>
            <person name="Cruz J.A."/>
            <person name="Straub M.L."/>
            <person name="Kugler V."/>
            <person name="Sacerdot C."/>
            <person name="Uzunov Z."/>
            <person name="Thierry A."/>
            <person name="Weiss S."/>
            <person name="Bleykasten C."/>
            <person name="De Montigny J."/>
            <person name="Jacques N."/>
            <person name="Jung P."/>
            <person name="Lemaire M."/>
            <person name="Mallet S."/>
            <person name="Morel G."/>
            <person name="Richard G.F."/>
            <person name="Sarkar A."/>
            <person name="Savel G."/>
            <person name="Schacherer J."/>
            <person name="Seret M.L."/>
            <person name="Talla E."/>
            <person name="Samson G."/>
            <person name="Jubin C."/>
            <person name="Poulain J."/>
            <person name="Vacherie B."/>
            <person name="Barbe V."/>
            <person name="Pelletier E."/>
            <person name="Sherman D.J."/>
            <person name="Westhof E."/>
            <person name="Weissenbach J."/>
            <person name="Baret P.V."/>
            <person name="Wincker P."/>
            <person name="Gaillardin C."/>
            <person name="Dujon B."/>
            <person name="Souciet J.L."/>
        </authorList>
    </citation>
    <scope>NUCLEOTIDE SEQUENCE [LARGE SCALE GENOMIC DNA]</scope>
    <source>
        <strain evidence="6">CBS 270.75 / DBVPG 7215 / KCTC 17166 / NRRL Y-17582</strain>
    </source>
</reference>
<dbReference type="InterPro" id="IPR023395">
    <property type="entry name" value="MCP_dom_sf"/>
</dbReference>
<dbReference type="InParanoid" id="G8JU61"/>